<evidence type="ECO:0000313" key="3">
    <source>
        <dbReference type="Proteomes" id="UP000323258"/>
    </source>
</evidence>
<keyword evidence="3" id="KW-1185">Reference proteome</keyword>
<dbReference type="OrthoDB" id="9800971at2"/>
<dbReference type="AlphaFoldDB" id="A0A5D4GRQ3"/>
<accession>A0A5D4GRQ3</accession>
<sequence length="93" mass="10397">MSFWKKLFGGGDAGGAEPAGDPVEHKGFLIRATPFTEGGQYQTCGIISKEIDGEVKEHRFIRADRFPSRDDAIDVTLRKARQIIDEQGDRIFK</sequence>
<feature type="region of interest" description="Disordered" evidence="1">
    <location>
        <begin position="1"/>
        <end position="22"/>
    </location>
</feature>
<reference evidence="2 3" key="2">
    <citation type="submission" date="2019-09" db="EMBL/GenBank/DDBJ databases">
        <title>Mesorhizobium sp. MaA-C15 isolated from Microcystis aeruginosa.</title>
        <authorList>
            <person name="Jeong S.E."/>
            <person name="Jin H.M."/>
            <person name="Jeon C.O."/>
        </authorList>
    </citation>
    <scope>NUCLEOTIDE SEQUENCE [LARGE SCALE GENOMIC DNA]</scope>
    <source>
        <strain evidence="2 3">MaA-C15</strain>
    </source>
</reference>
<dbReference type="RefSeq" id="WP_148916159.1">
    <property type="nucleotide sequence ID" value="NZ_VSZS01000066.1"/>
</dbReference>
<reference evidence="2 3" key="1">
    <citation type="submission" date="2019-08" db="EMBL/GenBank/DDBJ databases">
        <authorList>
            <person name="Seo Y.L."/>
        </authorList>
    </citation>
    <scope>NUCLEOTIDE SEQUENCE [LARGE SCALE GENOMIC DNA]</scope>
    <source>
        <strain evidence="2 3">MaA-C15</strain>
    </source>
</reference>
<gene>
    <name evidence="2" type="ORF">FY036_18090</name>
</gene>
<name>A0A5D4GRQ3_9HYPH</name>
<dbReference type="EMBL" id="VSZS01000066">
    <property type="protein sequence ID" value="TYR30623.1"/>
    <property type="molecule type" value="Genomic_DNA"/>
</dbReference>
<proteinExistence type="predicted"/>
<dbReference type="InterPro" id="IPR018772">
    <property type="entry name" value="Transcription_activator_HlyU"/>
</dbReference>
<dbReference type="Proteomes" id="UP000323258">
    <property type="component" value="Unassembled WGS sequence"/>
</dbReference>
<evidence type="ECO:0000313" key="2">
    <source>
        <dbReference type="EMBL" id="TYR30623.1"/>
    </source>
</evidence>
<evidence type="ECO:0008006" key="4">
    <source>
        <dbReference type="Google" id="ProtNLM"/>
    </source>
</evidence>
<organism evidence="2 3">
    <name type="scientific">Neoaquamicrobium microcysteis</name>
    <dbReference type="NCBI Taxonomy" id="2682781"/>
    <lineage>
        <taxon>Bacteria</taxon>
        <taxon>Pseudomonadati</taxon>
        <taxon>Pseudomonadota</taxon>
        <taxon>Alphaproteobacteria</taxon>
        <taxon>Hyphomicrobiales</taxon>
        <taxon>Phyllobacteriaceae</taxon>
        <taxon>Neoaquamicrobium</taxon>
    </lineage>
</organism>
<evidence type="ECO:0000256" key="1">
    <source>
        <dbReference type="SAM" id="MobiDB-lite"/>
    </source>
</evidence>
<comment type="caution">
    <text evidence="2">The sequence shown here is derived from an EMBL/GenBank/DDBJ whole genome shotgun (WGS) entry which is preliminary data.</text>
</comment>
<dbReference type="Pfam" id="PF10115">
    <property type="entry name" value="HlyU"/>
    <property type="match status" value="1"/>
</dbReference>
<protein>
    <recommendedName>
        <fullName evidence="4">Transcriptional activator HlyU</fullName>
    </recommendedName>
</protein>